<keyword evidence="2" id="KW-0812">Transmembrane</keyword>
<gene>
    <name evidence="4" type="ORF">GCM10023156_70170</name>
</gene>
<proteinExistence type="predicted"/>
<feature type="region of interest" description="Disordered" evidence="1">
    <location>
        <begin position="76"/>
        <end position="122"/>
    </location>
</feature>
<dbReference type="SMART" id="SM00089">
    <property type="entry name" value="PKD"/>
    <property type="match status" value="1"/>
</dbReference>
<dbReference type="Gene3D" id="2.60.40.10">
    <property type="entry name" value="Immunoglobulins"/>
    <property type="match status" value="1"/>
</dbReference>
<dbReference type="InterPro" id="IPR022409">
    <property type="entry name" value="PKD/Chitinase_dom"/>
</dbReference>
<dbReference type="SUPFAM" id="SSF49299">
    <property type="entry name" value="PKD domain"/>
    <property type="match status" value="1"/>
</dbReference>
<reference evidence="5" key="1">
    <citation type="journal article" date="2019" name="Int. J. Syst. Evol. Microbiol.">
        <title>The Global Catalogue of Microorganisms (GCM) 10K type strain sequencing project: providing services to taxonomists for standard genome sequencing and annotation.</title>
        <authorList>
            <consortium name="The Broad Institute Genomics Platform"/>
            <consortium name="The Broad Institute Genome Sequencing Center for Infectious Disease"/>
            <person name="Wu L."/>
            <person name="Ma J."/>
        </authorList>
    </citation>
    <scope>NUCLEOTIDE SEQUENCE [LARGE SCALE GENOMIC DNA]</scope>
    <source>
        <strain evidence="5">JCM 17759</strain>
    </source>
</reference>
<dbReference type="PROSITE" id="PS50093">
    <property type="entry name" value="PKD"/>
    <property type="match status" value="1"/>
</dbReference>
<accession>A0ABP8NWN2</accession>
<dbReference type="Pfam" id="PF18911">
    <property type="entry name" value="PKD_4"/>
    <property type="match status" value="1"/>
</dbReference>
<keyword evidence="5" id="KW-1185">Reference proteome</keyword>
<dbReference type="EMBL" id="BAABGA010000120">
    <property type="protein sequence ID" value="GAA4472911.1"/>
    <property type="molecule type" value="Genomic_DNA"/>
</dbReference>
<evidence type="ECO:0000256" key="1">
    <source>
        <dbReference type="SAM" id="MobiDB-lite"/>
    </source>
</evidence>
<feature type="transmembrane region" description="Helical" evidence="2">
    <location>
        <begin position="20"/>
        <end position="41"/>
    </location>
</feature>
<evidence type="ECO:0000259" key="3">
    <source>
        <dbReference type="PROSITE" id="PS50093"/>
    </source>
</evidence>
<keyword evidence="2" id="KW-0472">Membrane</keyword>
<evidence type="ECO:0000313" key="4">
    <source>
        <dbReference type="EMBL" id="GAA4472911.1"/>
    </source>
</evidence>
<dbReference type="InterPro" id="IPR035986">
    <property type="entry name" value="PKD_dom_sf"/>
</dbReference>
<dbReference type="Proteomes" id="UP001500840">
    <property type="component" value="Unassembled WGS sequence"/>
</dbReference>
<dbReference type="RefSeq" id="WP_339941663.1">
    <property type="nucleotide sequence ID" value="NZ_BAABGA010000120.1"/>
</dbReference>
<dbReference type="CDD" id="cd00146">
    <property type="entry name" value="PKD"/>
    <property type="match status" value="1"/>
</dbReference>
<evidence type="ECO:0000256" key="2">
    <source>
        <dbReference type="SAM" id="Phobius"/>
    </source>
</evidence>
<organism evidence="4 5">
    <name type="scientific">Novipirellula rosea</name>
    <dbReference type="NCBI Taxonomy" id="1031540"/>
    <lineage>
        <taxon>Bacteria</taxon>
        <taxon>Pseudomonadati</taxon>
        <taxon>Planctomycetota</taxon>
        <taxon>Planctomycetia</taxon>
        <taxon>Pirellulales</taxon>
        <taxon>Pirellulaceae</taxon>
        <taxon>Novipirellula</taxon>
    </lineage>
</organism>
<feature type="domain" description="PKD" evidence="3">
    <location>
        <begin position="191"/>
        <end position="274"/>
    </location>
</feature>
<sequence length="274" mass="29415">MIGMSQSRRDDNERRHGFALLDAVISVMLVGILMVGALQTIGASKRRERVTLDRLLGQQLAGAMMNEILLQAYREPETDEEATFGTESAESTGNRSQFDDVDDFHDWSASPPQDRSGGTISGFDQWSRSVHVTWADAETLSETTATNTGLKKIRVTVSQNGQVVSTLVGYRSIGWVQTIPAPSDATGNHAPVAVATSPDLSRDVGQTVLFDGDGSSDQDGDYLSYVWDFGDGSKGSGISTTHFYYTPGNYTCTLTVYDGRGGTASAALTVVIAP</sequence>
<name>A0ABP8NWN2_9BACT</name>
<dbReference type="InterPro" id="IPR013783">
    <property type="entry name" value="Ig-like_fold"/>
</dbReference>
<comment type="caution">
    <text evidence="4">The sequence shown here is derived from an EMBL/GenBank/DDBJ whole genome shotgun (WGS) entry which is preliminary data.</text>
</comment>
<protein>
    <recommendedName>
        <fullName evidence="3">PKD domain-containing protein</fullName>
    </recommendedName>
</protein>
<evidence type="ECO:0000313" key="5">
    <source>
        <dbReference type="Proteomes" id="UP001500840"/>
    </source>
</evidence>
<keyword evidence="2" id="KW-1133">Transmembrane helix</keyword>
<feature type="compositionally biased region" description="Polar residues" evidence="1">
    <location>
        <begin position="85"/>
        <end position="96"/>
    </location>
</feature>
<feature type="compositionally biased region" description="Polar residues" evidence="1">
    <location>
        <begin position="110"/>
        <end position="122"/>
    </location>
</feature>
<dbReference type="InterPro" id="IPR000601">
    <property type="entry name" value="PKD_dom"/>
</dbReference>